<evidence type="ECO:0000256" key="13">
    <source>
        <dbReference type="SAM" id="Phobius"/>
    </source>
</evidence>
<evidence type="ECO:0000256" key="4">
    <source>
        <dbReference type="ARBA" id="ARBA00022448"/>
    </source>
</evidence>
<dbReference type="GO" id="GO:0046872">
    <property type="term" value="F:metal ion binding"/>
    <property type="evidence" value="ECO:0007669"/>
    <property type="project" value="UniProtKB-KW"/>
</dbReference>
<keyword evidence="8" id="KW-0479">Metal-binding</keyword>
<dbReference type="PANTHER" id="PTHR30074">
    <property type="entry name" value="FORMATE DEHYDROGENASE, NITRATE-INDUCIBLE, CYTOCHROME B556 FDN SUBUNIT"/>
    <property type="match status" value="1"/>
</dbReference>
<evidence type="ECO:0000313" key="15">
    <source>
        <dbReference type="EMBL" id="PWF22553.1"/>
    </source>
</evidence>
<dbReference type="GO" id="GO:0022904">
    <property type="term" value="P:respiratory electron transport chain"/>
    <property type="evidence" value="ECO:0007669"/>
    <property type="project" value="InterPro"/>
</dbReference>
<evidence type="ECO:0000256" key="9">
    <source>
        <dbReference type="ARBA" id="ARBA00022982"/>
    </source>
</evidence>
<dbReference type="SUPFAM" id="SSF81342">
    <property type="entry name" value="Transmembrane di-heme cytochromes"/>
    <property type="match status" value="1"/>
</dbReference>
<dbReference type="AlphaFoldDB" id="A0A2V1K2N6"/>
<dbReference type="GO" id="GO:0036397">
    <property type="term" value="F:formate dehydrogenase (quinone) activity"/>
    <property type="evidence" value="ECO:0007669"/>
    <property type="project" value="TreeGrafter"/>
</dbReference>
<dbReference type="RefSeq" id="WP_109062077.1">
    <property type="nucleotide sequence ID" value="NZ_QETA01000004.1"/>
</dbReference>
<dbReference type="GO" id="GO:0008863">
    <property type="term" value="F:formate dehydrogenase (NAD+) activity"/>
    <property type="evidence" value="ECO:0007669"/>
    <property type="project" value="InterPro"/>
</dbReference>
<evidence type="ECO:0000256" key="12">
    <source>
        <dbReference type="ARBA" id="ARBA00023136"/>
    </source>
</evidence>
<evidence type="ECO:0000256" key="7">
    <source>
        <dbReference type="ARBA" id="ARBA00022692"/>
    </source>
</evidence>
<dbReference type="GO" id="GO:0009061">
    <property type="term" value="P:anaerobic respiration"/>
    <property type="evidence" value="ECO:0007669"/>
    <property type="project" value="TreeGrafter"/>
</dbReference>
<dbReference type="FunFam" id="1.20.950.20:FF:000002">
    <property type="entry name" value="Formate dehydrogenase cytochrome b556 subunit"/>
    <property type="match status" value="1"/>
</dbReference>
<evidence type="ECO:0000256" key="5">
    <source>
        <dbReference type="ARBA" id="ARBA00022475"/>
    </source>
</evidence>
<dbReference type="Proteomes" id="UP000245212">
    <property type="component" value="Unassembled WGS sequence"/>
</dbReference>
<dbReference type="GO" id="GO:0009055">
    <property type="term" value="F:electron transfer activity"/>
    <property type="evidence" value="ECO:0007669"/>
    <property type="project" value="InterPro"/>
</dbReference>
<comment type="similarity">
    <text evidence="3">Belongs to the formate dehydrogenase gamma subunit family.</text>
</comment>
<dbReference type="InterPro" id="IPR006471">
    <property type="entry name" value="Formate_DH_gsu"/>
</dbReference>
<keyword evidence="9" id="KW-0249">Electron transport</keyword>
<dbReference type="NCBIfam" id="TIGR01583">
    <property type="entry name" value="formate-DH-gamm"/>
    <property type="match status" value="1"/>
</dbReference>
<gene>
    <name evidence="15" type="ORF">DD235_10720</name>
</gene>
<organism evidence="15 16">
    <name type="scientific">Corticimicrobacter populi</name>
    <dbReference type="NCBI Taxonomy" id="2175229"/>
    <lineage>
        <taxon>Bacteria</taxon>
        <taxon>Pseudomonadati</taxon>
        <taxon>Pseudomonadota</taxon>
        <taxon>Betaproteobacteria</taxon>
        <taxon>Burkholderiales</taxon>
        <taxon>Alcaligenaceae</taxon>
        <taxon>Corticimicrobacter</taxon>
    </lineage>
</organism>
<evidence type="ECO:0000256" key="8">
    <source>
        <dbReference type="ARBA" id="ARBA00022723"/>
    </source>
</evidence>
<keyword evidence="5" id="KW-1003">Cell membrane</keyword>
<proteinExistence type="inferred from homology"/>
<dbReference type="PANTHER" id="PTHR30074:SF5">
    <property type="entry name" value="FORMATE DEHYDROGENASE, NITRATE-INDUCIBLE, CYTOCHROME B556(FDN) SUBUNIT"/>
    <property type="match status" value="1"/>
</dbReference>
<keyword evidence="11" id="KW-0408">Iron</keyword>
<dbReference type="InterPro" id="IPR011577">
    <property type="entry name" value="Cyt_b561_bac/Ni-Hgenase"/>
</dbReference>
<comment type="subcellular location">
    <subcellularLocation>
        <location evidence="2">Cell membrane</location>
        <topology evidence="2">Multi-pass membrane protein</topology>
    </subcellularLocation>
</comment>
<feature type="transmembrane region" description="Helical" evidence="13">
    <location>
        <begin position="55"/>
        <end position="73"/>
    </location>
</feature>
<feature type="transmembrane region" description="Helical" evidence="13">
    <location>
        <begin position="20"/>
        <end position="43"/>
    </location>
</feature>
<dbReference type="EMBL" id="QETA01000004">
    <property type="protein sequence ID" value="PWF22553.1"/>
    <property type="molecule type" value="Genomic_DNA"/>
</dbReference>
<evidence type="ECO:0000256" key="10">
    <source>
        <dbReference type="ARBA" id="ARBA00022989"/>
    </source>
</evidence>
<evidence type="ECO:0000259" key="14">
    <source>
        <dbReference type="Pfam" id="PF01292"/>
    </source>
</evidence>
<dbReference type="InterPro" id="IPR016174">
    <property type="entry name" value="Di-haem_cyt_TM"/>
</dbReference>
<dbReference type="InterPro" id="IPR051817">
    <property type="entry name" value="FDH_cytochrome_b556_subunit"/>
</dbReference>
<dbReference type="Gene3D" id="1.20.950.20">
    <property type="entry name" value="Transmembrane di-heme cytochromes, Chain C"/>
    <property type="match status" value="1"/>
</dbReference>
<dbReference type="Pfam" id="PF01292">
    <property type="entry name" value="Ni_hydr_CYTB"/>
    <property type="match status" value="1"/>
</dbReference>
<evidence type="ECO:0000256" key="6">
    <source>
        <dbReference type="ARBA" id="ARBA00022617"/>
    </source>
</evidence>
<keyword evidence="6" id="KW-0349">Heme</keyword>
<evidence type="ECO:0000256" key="1">
    <source>
        <dbReference type="ARBA" id="ARBA00001971"/>
    </source>
</evidence>
<feature type="transmembrane region" description="Helical" evidence="13">
    <location>
        <begin position="150"/>
        <end position="174"/>
    </location>
</feature>
<accession>A0A2V1K2N6</accession>
<evidence type="ECO:0000256" key="3">
    <source>
        <dbReference type="ARBA" id="ARBA00010747"/>
    </source>
</evidence>
<feature type="domain" description="Cytochrome b561 bacterial/Ni-hydrogenase" evidence="14">
    <location>
        <begin position="10"/>
        <end position="186"/>
    </location>
</feature>
<keyword evidence="16" id="KW-1185">Reference proteome</keyword>
<dbReference type="GO" id="GO:0005886">
    <property type="term" value="C:plasma membrane"/>
    <property type="evidence" value="ECO:0007669"/>
    <property type="project" value="UniProtKB-SubCell"/>
</dbReference>
<dbReference type="GO" id="GO:0015944">
    <property type="term" value="P:formate oxidation"/>
    <property type="evidence" value="ECO:0007669"/>
    <property type="project" value="UniProtKB-ARBA"/>
</dbReference>
<reference evidence="16" key="1">
    <citation type="submission" date="2018-05" db="EMBL/GenBank/DDBJ databases">
        <authorList>
            <person name="Li Y."/>
        </authorList>
    </citation>
    <scope>NUCLEOTIDE SEQUENCE [LARGE SCALE GENOMIC DNA]</scope>
    <source>
        <strain evidence="16">3d-2-2</strain>
    </source>
</reference>
<name>A0A2V1K2N6_9BURK</name>
<keyword evidence="10 13" id="KW-1133">Transmembrane helix</keyword>
<sequence length="223" mass="25672">MNKKQMILRTPLPDRMCHWAMVVCFALVSLSGLSWVFPSLNWLNGVFGTPQMARLLHPFFGVAVFVALVYLFVRFVKYNLFVKEDLIWVRNVKSVMEGDHSTPLRIGKYNAGQKFLFWGIMTLITLLLVTGLMIWRAYFAHLVPIPLLRIAMFLHSFAGVSLMLLIIGHVYLAFWVKGSIRGMVTGYVTRKWARTHHDRWYQEISATKPSSPEAAQQQPENAR</sequence>
<keyword evidence="4" id="KW-0813">Transport</keyword>
<evidence type="ECO:0000256" key="11">
    <source>
        <dbReference type="ARBA" id="ARBA00023004"/>
    </source>
</evidence>
<protein>
    <submittedName>
        <fullName evidence="15">Formate dehydrogenase subunit gamma</fullName>
    </submittedName>
</protein>
<comment type="cofactor">
    <cofactor evidence="1">
        <name>heme</name>
        <dbReference type="ChEBI" id="CHEBI:30413"/>
    </cofactor>
</comment>
<evidence type="ECO:0000313" key="16">
    <source>
        <dbReference type="Proteomes" id="UP000245212"/>
    </source>
</evidence>
<evidence type="ECO:0000256" key="2">
    <source>
        <dbReference type="ARBA" id="ARBA00004651"/>
    </source>
</evidence>
<keyword evidence="7 13" id="KW-0812">Transmembrane</keyword>
<comment type="caution">
    <text evidence="15">The sequence shown here is derived from an EMBL/GenBank/DDBJ whole genome shotgun (WGS) entry which is preliminary data.</text>
</comment>
<dbReference type="GO" id="GO:0009326">
    <property type="term" value="C:formate dehydrogenase complex"/>
    <property type="evidence" value="ECO:0007669"/>
    <property type="project" value="InterPro"/>
</dbReference>
<feature type="transmembrane region" description="Helical" evidence="13">
    <location>
        <begin position="115"/>
        <end position="138"/>
    </location>
</feature>
<keyword evidence="12 13" id="KW-0472">Membrane</keyword>